<feature type="transmembrane region" description="Helical" evidence="1">
    <location>
        <begin position="292"/>
        <end position="310"/>
    </location>
</feature>
<gene>
    <name evidence="3" type="ORF">HNP32_000200</name>
</gene>
<sequence>MTLTSAAPSTASKTRGGALDALRFVAALFVVVFHFGDSAPVSLQTMHGFLGRGYLATDFFLILSGFVLAKAYGAGVASGKVSLARFWLKRLARCYPTHIITLAMLVVMVLAAGALGMQASNEGRFDLAGLPAQILLLHAFGLGGGHWNIPSWTISTLLICYAFFPMLWRAMLRINSVWISLGLAVAIIVGSNALSLALLGEQQFSLPFQWCMFRAAPLFLVGLALARAVQTGRWAAGSARIVGFGGGALLLANAWLVGPDLVNVLAICAVIIGCGASPVTKPIPGAEWGAKVSFCLFMVHTITGAIWFDVVEPLAARLHPAIESVAWEAWAMWFGALVFTLIASDLYNRFIDEPIQQWIGRKWFARPVSASDVSVRPDPRPAAEQSV</sequence>
<dbReference type="PANTHER" id="PTHR23028">
    <property type="entry name" value="ACETYLTRANSFERASE"/>
    <property type="match status" value="1"/>
</dbReference>
<reference evidence="3 4" key="1">
    <citation type="submission" date="2020-08" db="EMBL/GenBank/DDBJ databases">
        <title>Functional genomics of gut bacteria from endangered species of beetles.</title>
        <authorList>
            <person name="Carlos-Shanley C."/>
        </authorList>
    </citation>
    <scope>NUCLEOTIDE SEQUENCE [LARGE SCALE GENOMIC DNA]</scope>
    <source>
        <strain evidence="3 4">S00123</strain>
    </source>
</reference>
<accession>A0A7W7N2I9</accession>
<dbReference type="RefSeq" id="WP_184265986.1">
    <property type="nucleotide sequence ID" value="NZ_JACHKY010000001.1"/>
</dbReference>
<evidence type="ECO:0000313" key="3">
    <source>
        <dbReference type="EMBL" id="MBB4796486.1"/>
    </source>
</evidence>
<dbReference type="InterPro" id="IPR050879">
    <property type="entry name" value="Acyltransferase_3"/>
</dbReference>
<organism evidence="3 4">
    <name type="scientific">Brevundimonas bullata</name>
    <dbReference type="NCBI Taxonomy" id="13160"/>
    <lineage>
        <taxon>Bacteria</taxon>
        <taxon>Pseudomonadati</taxon>
        <taxon>Pseudomonadota</taxon>
        <taxon>Alphaproteobacteria</taxon>
        <taxon>Caulobacterales</taxon>
        <taxon>Caulobacteraceae</taxon>
        <taxon>Brevundimonas</taxon>
    </lineage>
</organism>
<keyword evidence="1" id="KW-0812">Transmembrane</keyword>
<protein>
    <submittedName>
        <fullName evidence="3">Peptidoglycan/LPS O-acetylase OafA/YrhL</fullName>
    </submittedName>
</protein>
<feature type="transmembrane region" description="Helical" evidence="1">
    <location>
        <begin position="149"/>
        <end position="168"/>
    </location>
</feature>
<keyword evidence="1" id="KW-1133">Transmembrane helix</keyword>
<comment type="caution">
    <text evidence="3">The sequence shown here is derived from an EMBL/GenBank/DDBJ whole genome shotgun (WGS) entry which is preliminary data.</text>
</comment>
<dbReference type="GO" id="GO:0016747">
    <property type="term" value="F:acyltransferase activity, transferring groups other than amino-acyl groups"/>
    <property type="evidence" value="ECO:0007669"/>
    <property type="project" value="InterPro"/>
</dbReference>
<dbReference type="GO" id="GO:0016020">
    <property type="term" value="C:membrane"/>
    <property type="evidence" value="ECO:0007669"/>
    <property type="project" value="TreeGrafter"/>
</dbReference>
<dbReference type="GO" id="GO:0009103">
    <property type="term" value="P:lipopolysaccharide biosynthetic process"/>
    <property type="evidence" value="ECO:0007669"/>
    <property type="project" value="TreeGrafter"/>
</dbReference>
<dbReference type="AlphaFoldDB" id="A0A7W7N2I9"/>
<dbReference type="InterPro" id="IPR002656">
    <property type="entry name" value="Acyl_transf_3_dom"/>
</dbReference>
<feature type="transmembrane region" description="Helical" evidence="1">
    <location>
        <begin position="21"/>
        <end position="39"/>
    </location>
</feature>
<keyword evidence="4" id="KW-1185">Reference proteome</keyword>
<feature type="transmembrane region" description="Helical" evidence="1">
    <location>
        <begin position="330"/>
        <end position="347"/>
    </location>
</feature>
<name>A0A7W7N2I9_9CAUL</name>
<proteinExistence type="predicted"/>
<feature type="transmembrane region" description="Helical" evidence="1">
    <location>
        <begin position="206"/>
        <end position="226"/>
    </location>
</feature>
<feature type="transmembrane region" description="Helical" evidence="1">
    <location>
        <begin position="238"/>
        <end position="256"/>
    </location>
</feature>
<evidence type="ECO:0000313" key="4">
    <source>
        <dbReference type="Proteomes" id="UP000539957"/>
    </source>
</evidence>
<evidence type="ECO:0000259" key="2">
    <source>
        <dbReference type="Pfam" id="PF01757"/>
    </source>
</evidence>
<feature type="transmembrane region" description="Helical" evidence="1">
    <location>
        <begin position="99"/>
        <end position="117"/>
    </location>
</feature>
<evidence type="ECO:0000256" key="1">
    <source>
        <dbReference type="SAM" id="Phobius"/>
    </source>
</evidence>
<feature type="domain" description="Acyltransferase 3" evidence="2">
    <location>
        <begin position="18"/>
        <end position="346"/>
    </location>
</feature>
<keyword evidence="1" id="KW-0472">Membrane</keyword>
<feature type="transmembrane region" description="Helical" evidence="1">
    <location>
        <begin position="59"/>
        <end position="78"/>
    </location>
</feature>
<feature type="transmembrane region" description="Helical" evidence="1">
    <location>
        <begin position="177"/>
        <end position="200"/>
    </location>
</feature>
<dbReference type="Proteomes" id="UP000539957">
    <property type="component" value="Unassembled WGS sequence"/>
</dbReference>
<feature type="transmembrane region" description="Helical" evidence="1">
    <location>
        <begin position="262"/>
        <end position="280"/>
    </location>
</feature>
<dbReference type="Pfam" id="PF01757">
    <property type="entry name" value="Acyl_transf_3"/>
    <property type="match status" value="1"/>
</dbReference>
<dbReference type="PANTHER" id="PTHR23028:SF53">
    <property type="entry name" value="ACYL_TRANSF_3 DOMAIN-CONTAINING PROTEIN"/>
    <property type="match status" value="1"/>
</dbReference>
<dbReference type="EMBL" id="JACHKY010000001">
    <property type="protein sequence ID" value="MBB4796486.1"/>
    <property type="molecule type" value="Genomic_DNA"/>
</dbReference>